<dbReference type="PANTHER" id="PTHR30619:SF1">
    <property type="entry name" value="RECOMBINATION PROTEIN 2"/>
    <property type="match status" value="1"/>
</dbReference>
<feature type="transmembrane region" description="Helical" evidence="6">
    <location>
        <begin position="31"/>
        <end position="50"/>
    </location>
</feature>
<keyword evidence="2" id="KW-1003">Cell membrane</keyword>
<keyword evidence="5 6" id="KW-0472">Membrane</keyword>
<dbReference type="Pfam" id="PF03772">
    <property type="entry name" value="Competence"/>
    <property type="match status" value="1"/>
</dbReference>
<accession>A0A1E5SK31</accession>
<comment type="subcellular location">
    <subcellularLocation>
        <location evidence="1">Cell membrane</location>
        <topology evidence="1">Multi-pass membrane protein</topology>
    </subcellularLocation>
</comment>
<evidence type="ECO:0000256" key="5">
    <source>
        <dbReference type="ARBA" id="ARBA00023136"/>
    </source>
</evidence>
<evidence type="ECO:0000313" key="10">
    <source>
        <dbReference type="Proteomes" id="UP000095552"/>
    </source>
</evidence>
<feature type="domain" description="ComEC/Rec2-related protein" evidence="7">
    <location>
        <begin position="208"/>
        <end position="476"/>
    </location>
</feature>
<reference evidence="9 10" key="1">
    <citation type="submission" date="2016-08" db="EMBL/GenBank/DDBJ databases">
        <title>Draft genome of Fabibacter sp. strain SK-8.</title>
        <authorList>
            <person name="Wong S.-K."/>
            <person name="Hamasaki K."/>
            <person name="Yoshizawa S."/>
        </authorList>
    </citation>
    <scope>NUCLEOTIDE SEQUENCE [LARGE SCALE GENOMIC DNA]</scope>
    <source>
        <strain evidence="9 10">SK-8</strain>
    </source>
</reference>
<feature type="transmembrane region" description="Helical" evidence="6">
    <location>
        <begin position="363"/>
        <end position="385"/>
    </location>
</feature>
<feature type="transmembrane region" description="Helical" evidence="6">
    <location>
        <begin position="455"/>
        <end position="477"/>
    </location>
</feature>
<dbReference type="InterPro" id="IPR052159">
    <property type="entry name" value="Competence_DNA_uptake"/>
</dbReference>
<evidence type="ECO:0000259" key="7">
    <source>
        <dbReference type="Pfam" id="PF03772"/>
    </source>
</evidence>
<evidence type="ECO:0008006" key="11">
    <source>
        <dbReference type="Google" id="ProtNLM"/>
    </source>
</evidence>
<dbReference type="Proteomes" id="UP000095552">
    <property type="component" value="Unassembled WGS sequence"/>
</dbReference>
<dbReference type="NCBIfam" id="TIGR00360">
    <property type="entry name" value="ComEC_N-term"/>
    <property type="match status" value="1"/>
</dbReference>
<dbReference type="InterPro" id="IPR025405">
    <property type="entry name" value="DUF4131"/>
</dbReference>
<dbReference type="GO" id="GO:0005886">
    <property type="term" value="C:plasma membrane"/>
    <property type="evidence" value="ECO:0007669"/>
    <property type="project" value="UniProtKB-SubCell"/>
</dbReference>
<feature type="transmembrane region" description="Helical" evidence="6">
    <location>
        <begin position="285"/>
        <end position="302"/>
    </location>
</feature>
<comment type="caution">
    <text evidence="9">The sequence shown here is derived from an EMBL/GenBank/DDBJ whole genome shotgun (WGS) entry which is preliminary data.</text>
</comment>
<feature type="transmembrane region" description="Helical" evidence="6">
    <location>
        <begin position="421"/>
        <end position="443"/>
    </location>
</feature>
<evidence type="ECO:0000259" key="8">
    <source>
        <dbReference type="Pfam" id="PF13567"/>
    </source>
</evidence>
<keyword evidence="3 6" id="KW-0812">Transmembrane</keyword>
<dbReference type="STRING" id="1563681.BFP71_07830"/>
<evidence type="ECO:0000256" key="2">
    <source>
        <dbReference type="ARBA" id="ARBA00022475"/>
    </source>
</evidence>
<evidence type="ECO:0000256" key="4">
    <source>
        <dbReference type="ARBA" id="ARBA00022989"/>
    </source>
</evidence>
<dbReference type="EMBL" id="MDGQ01000005">
    <property type="protein sequence ID" value="OEJ99484.1"/>
    <property type="molecule type" value="Genomic_DNA"/>
</dbReference>
<keyword evidence="4 6" id="KW-1133">Transmembrane helix</keyword>
<dbReference type="InterPro" id="IPR004477">
    <property type="entry name" value="ComEC_N"/>
</dbReference>
<proteinExistence type="predicted"/>
<protein>
    <recommendedName>
        <fullName evidence="11">ComEC/Rec2-related protein domain-containing protein</fullName>
    </recommendedName>
</protein>
<feature type="transmembrane region" description="Helical" evidence="6">
    <location>
        <begin position="230"/>
        <end position="251"/>
    </location>
</feature>
<dbReference type="AlphaFoldDB" id="A0A1E5SK31"/>
<feature type="transmembrane region" description="Helical" evidence="6">
    <location>
        <begin position="391"/>
        <end position="414"/>
    </location>
</feature>
<evidence type="ECO:0000256" key="1">
    <source>
        <dbReference type="ARBA" id="ARBA00004651"/>
    </source>
</evidence>
<sequence>MGKVTLVPWWALVIAFGIYLVLSLKRTFFKQALLSSLCFLLFFSLGAWRLHLFKDSASQKLTDKELAVVKAYKAVVTSVPEEKAKSYLCRMSIYAVWNGKSWATVSIPINAYLSPEKGGEINYGDLLFVEGRPSPTTPPSNPGVFDFQRYLALRLIHHQHFINGQFTLIGHKAPSLITEKANNLRQASIVRVKKYIKNKYAQGVTLALILGVKDALQNETLEAFSATGTMHVLAVSGLHVGIIYALVLLMLKQLGLSKRKYRWFLAIVSILVLWAYAFLTGLSPSVLRAVTMFSFVAIGKALSRNSSIYNTLTASALALLLYNPYLILNVGFQLSYVAVFGIVYLQPKLFGLIETRHLILEKVWAITCVSIAAQIATAPLSILYFHQFPTYFLVSNLLIIPAAFVILIFGLSVLVLSPISVLASAVAWLLSKVILSVNFLIVGMSNWPGSKIEGIYLSTMDAVLLYVVILFTVLFFVKKKFSYIRGALCFACCFGLSQVDHFYGYAQTNEFSVLDISKASVMDFRIGFKSKMIADSAFKVDIGQQKFNLYPKRLLAGSKQKPTEDQLVLNKSKTTLGTVFRFQGKTIMHLNHQLTDRFKPRVPILVDCLILGNNAVTNLDQLKGKIDFSKLIIDRSNSWYTDRQLTRQLDQLKKEYHSVRQNGYYSERWNRNL</sequence>
<keyword evidence="10" id="KW-1185">Reference proteome</keyword>
<gene>
    <name evidence="9" type="ORF">BFP71_07830</name>
</gene>
<feature type="domain" description="DUF4131" evidence="8">
    <location>
        <begin position="8"/>
        <end position="165"/>
    </location>
</feature>
<evidence type="ECO:0000313" key="9">
    <source>
        <dbReference type="EMBL" id="OEJ99484.1"/>
    </source>
</evidence>
<feature type="transmembrane region" description="Helical" evidence="6">
    <location>
        <begin position="263"/>
        <end position="279"/>
    </location>
</feature>
<organism evidence="9 10">
    <name type="scientific">Roseivirga misakiensis</name>
    <dbReference type="NCBI Taxonomy" id="1563681"/>
    <lineage>
        <taxon>Bacteria</taxon>
        <taxon>Pseudomonadati</taxon>
        <taxon>Bacteroidota</taxon>
        <taxon>Cytophagia</taxon>
        <taxon>Cytophagales</taxon>
        <taxon>Roseivirgaceae</taxon>
        <taxon>Roseivirga</taxon>
    </lineage>
</organism>
<dbReference type="PANTHER" id="PTHR30619">
    <property type="entry name" value="DNA INTERNALIZATION/COMPETENCE PROTEIN COMEC/REC2"/>
    <property type="match status" value="1"/>
</dbReference>
<name>A0A1E5SK31_9BACT</name>
<dbReference type="Pfam" id="PF13567">
    <property type="entry name" value="DUF4131"/>
    <property type="match status" value="1"/>
</dbReference>
<evidence type="ECO:0000256" key="3">
    <source>
        <dbReference type="ARBA" id="ARBA00022692"/>
    </source>
</evidence>
<evidence type="ECO:0000256" key="6">
    <source>
        <dbReference type="SAM" id="Phobius"/>
    </source>
</evidence>
<feature type="transmembrane region" description="Helical" evidence="6">
    <location>
        <begin position="6"/>
        <end position="24"/>
    </location>
</feature>